<dbReference type="AlphaFoldDB" id="C5TCW9"/>
<dbReference type="NCBIfam" id="NF033547">
    <property type="entry name" value="transpos_IS1595"/>
    <property type="match status" value="1"/>
</dbReference>
<accession>C5TCW9</accession>
<dbReference type="SMART" id="SM01126">
    <property type="entry name" value="DDE_Tnp_IS1595"/>
    <property type="match status" value="1"/>
</dbReference>
<feature type="domain" description="ISXO2-like transposase" evidence="1">
    <location>
        <begin position="139"/>
        <end position="289"/>
    </location>
</feature>
<dbReference type="Pfam" id="PF12762">
    <property type="entry name" value="DDE_Tnp_IS1595"/>
    <property type="match status" value="1"/>
</dbReference>
<name>C5TCW9_ACIDE</name>
<sequence length="338" mass="38028">METQMLTPTPGQDYPRTWNEFLDWFATEEACQAFLEKLRWPEGFICPRCGNTGDVYRASRTRLMCRACQYQGTVTSGTIFDKTRTPLRVWLAAAWYLTNQKQGVSALGLQRVLGLGSYQTAWTMLHRFRRAMVRPDRDKLKGLVEVDEAYLSITDRKNPATPAGRKSSTTKVLMVMAVEIVQPQGFGRIRLRRIDRDSASHVIPFVQEVVEPAAQIRTDGSAAYRSLGELGYIHQRTVMLGSSVPAHVSMAGVHRVASLVQRWVLGTHHGSVQPEHLDAYLDEFVFRFNRRTSSSRGMLFYRLLQQAVVTPPVTYADVVSKNTGGTQSDIITGCNHSV</sequence>
<evidence type="ECO:0000313" key="3">
    <source>
        <dbReference type="Proteomes" id="UP000003856"/>
    </source>
</evidence>
<dbReference type="EMBL" id="ACQT01000538">
    <property type="protein sequence ID" value="EER57678.1"/>
    <property type="molecule type" value="Genomic_DNA"/>
</dbReference>
<dbReference type="RefSeq" id="WP_005801535.1">
    <property type="nucleotide sequence ID" value="NZ_ACQT01000538.1"/>
</dbReference>
<dbReference type="OrthoDB" id="5365332at2"/>
<organism evidence="2 3">
    <name type="scientific">Acidovorax delafieldii 2AN</name>
    <dbReference type="NCBI Taxonomy" id="573060"/>
    <lineage>
        <taxon>Bacteria</taxon>
        <taxon>Pseudomonadati</taxon>
        <taxon>Pseudomonadota</taxon>
        <taxon>Betaproteobacteria</taxon>
        <taxon>Burkholderiales</taxon>
        <taxon>Comamonadaceae</taxon>
        <taxon>Acidovorax</taxon>
    </lineage>
</organism>
<dbReference type="Pfam" id="PF12760">
    <property type="entry name" value="Zn_ribbon_IS1595"/>
    <property type="match status" value="1"/>
</dbReference>
<dbReference type="Proteomes" id="UP000003856">
    <property type="component" value="Unassembled WGS sequence"/>
</dbReference>
<keyword evidence="3" id="KW-1185">Reference proteome</keyword>
<dbReference type="PATRIC" id="fig|573060.9.peg.154"/>
<protein>
    <recommendedName>
        <fullName evidence="1">ISXO2-like transposase domain-containing protein</fullName>
    </recommendedName>
</protein>
<evidence type="ECO:0000259" key="1">
    <source>
        <dbReference type="SMART" id="SM01126"/>
    </source>
</evidence>
<gene>
    <name evidence="2" type="ORF">AcdelDRAFT_4750</name>
</gene>
<proteinExistence type="predicted"/>
<comment type="caution">
    <text evidence="2">The sequence shown here is derived from an EMBL/GenBank/DDBJ whole genome shotgun (WGS) entry which is preliminary data.</text>
</comment>
<dbReference type="InterPro" id="IPR024442">
    <property type="entry name" value="Transposase_Zn_ribbon"/>
</dbReference>
<dbReference type="InterPro" id="IPR024445">
    <property type="entry name" value="Tnp_ISXO2-like"/>
</dbReference>
<reference evidence="2 3" key="1">
    <citation type="submission" date="2009-05" db="EMBL/GenBank/DDBJ databases">
        <title>The draft genome of Acidovorax delafieldii 2AN.</title>
        <authorList>
            <consortium name="US DOE Joint Genome Institute (JGI-PGF)"/>
            <person name="Lucas S."/>
            <person name="Copeland A."/>
            <person name="Lapidus A."/>
            <person name="Glavina del Rio T."/>
            <person name="Tice H."/>
            <person name="Bruce D."/>
            <person name="Goodwin L."/>
            <person name="Pitluck S."/>
            <person name="Larimer F."/>
            <person name="Land M.L."/>
            <person name="Hauser L."/>
            <person name="Shelobolina E.S."/>
            <person name="Picardal F."/>
            <person name="Roden E."/>
            <person name="Emerson D."/>
        </authorList>
    </citation>
    <scope>NUCLEOTIDE SEQUENCE [LARGE SCALE GENOMIC DNA]</scope>
    <source>
        <strain evidence="2 3">2AN</strain>
    </source>
</reference>
<evidence type="ECO:0000313" key="2">
    <source>
        <dbReference type="EMBL" id="EER57678.1"/>
    </source>
</evidence>